<dbReference type="AlphaFoldDB" id="A0A7X6DH38"/>
<evidence type="ECO:0000313" key="2">
    <source>
        <dbReference type="Proteomes" id="UP000521868"/>
    </source>
</evidence>
<reference evidence="1 2" key="1">
    <citation type="journal article" date="2020" name="Nature">
        <title>Bacterial chemolithoautotrophy via manganese oxidation.</title>
        <authorList>
            <person name="Yu H."/>
            <person name="Leadbetter J.R."/>
        </authorList>
    </citation>
    <scope>NUCLEOTIDE SEQUENCE [LARGE SCALE GENOMIC DNA]</scope>
    <source>
        <strain evidence="1 2">RBP-1</strain>
    </source>
</reference>
<dbReference type="Proteomes" id="UP000521868">
    <property type="component" value="Unassembled WGS sequence"/>
</dbReference>
<sequence>MKATLSLSKLRVPVGGQEIELQQVDHESGGMSLLRTRIREKSRFTVFDIDPITARQWGEALLQWARAQPEE</sequence>
<dbReference type="Pfam" id="PF22295">
    <property type="entry name" value="DUF6967"/>
    <property type="match status" value="1"/>
</dbReference>
<dbReference type="InterPro" id="IPR054240">
    <property type="entry name" value="DUF6967"/>
</dbReference>
<dbReference type="EMBL" id="VTOX01000005">
    <property type="protein sequence ID" value="NKE67055.1"/>
    <property type="molecule type" value="Genomic_DNA"/>
</dbReference>
<dbReference type="RefSeq" id="WP_168108190.1">
    <property type="nucleotide sequence ID" value="NZ_VTOX01000005.1"/>
</dbReference>
<keyword evidence="2" id="KW-1185">Reference proteome</keyword>
<accession>A0A7X6DH38</accession>
<proteinExistence type="predicted"/>
<evidence type="ECO:0000313" key="1">
    <source>
        <dbReference type="EMBL" id="NKE67055.1"/>
    </source>
</evidence>
<comment type="caution">
    <text evidence="1">The sequence shown here is derived from an EMBL/GenBank/DDBJ whole genome shotgun (WGS) entry which is preliminary data.</text>
</comment>
<gene>
    <name evidence="1" type="ORF">RAMLITH_14595</name>
</gene>
<organism evidence="1 2">
    <name type="scientific">Ramlibacter lithotrophicus</name>
    <dbReference type="NCBI Taxonomy" id="2606681"/>
    <lineage>
        <taxon>Bacteria</taxon>
        <taxon>Pseudomonadati</taxon>
        <taxon>Pseudomonadota</taxon>
        <taxon>Betaproteobacteria</taxon>
        <taxon>Burkholderiales</taxon>
        <taxon>Comamonadaceae</taxon>
        <taxon>Ramlibacter</taxon>
    </lineage>
</organism>
<protein>
    <submittedName>
        <fullName evidence="1">Uncharacterized protein</fullName>
    </submittedName>
</protein>
<name>A0A7X6DH38_9BURK</name>